<dbReference type="InterPro" id="IPR013655">
    <property type="entry name" value="PAS_fold_3"/>
</dbReference>
<dbReference type="CDD" id="cd01949">
    <property type="entry name" value="GGDEF"/>
    <property type="match status" value="1"/>
</dbReference>
<dbReference type="CDD" id="cd00130">
    <property type="entry name" value="PAS"/>
    <property type="match status" value="2"/>
</dbReference>
<organism evidence="5 6">
    <name type="scientific">Sphingomonas aerolata</name>
    <dbReference type="NCBI Taxonomy" id="185951"/>
    <lineage>
        <taxon>Bacteria</taxon>
        <taxon>Pseudomonadati</taxon>
        <taxon>Pseudomonadota</taxon>
        <taxon>Alphaproteobacteria</taxon>
        <taxon>Sphingomonadales</taxon>
        <taxon>Sphingomonadaceae</taxon>
        <taxon>Sphingomonas</taxon>
    </lineage>
</organism>
<reference evidence="5 6" key="1">
    <citation type="submission" date="2018-04" db="EMBL/GenBank/DDBJ databases">
        <title>Genomic Encyclopedia of Type Strains, Phase III (KMG-III): the genomes of soil and plant-associated and newly described type strains.</title>
        <authorList>
            <person name="Whitman W."/>
        </authorList>
    </citation>
    <scope>NUCLEOTIDE SEQUENCE [LARGE SCALE GENOMIC DNA]</scope>
    <source>
        <strain evidence="5 6">NW12</strain>
    </source>
</reference>
<dbReference type="Pfam" id="PF08448">
    <property type="entry name" value="PAS_4"/>
    <property type="match status" value="1"/>
</dbReference>
<dbReference type="NCBIfam" id="TIGR00229">
    <property type="entry name" value="sensory_box"/>
    <property type="match status" value="2"/>
</dbReference>
<dbReference type="InterPro" id="IPR052155">
    <property type="entry name" value="Biofilm_reg_signaling"/>
</dbReference>
<dbReference type="SMART" id="SM00091">
    <property type="entry name" value="PAS"/>
    <property type="match status" value="2"/>
</dbReference>
<accession>A0A2T4YT02</accession>
<evidence type="ECO:0000256" key="1">
    <source>
        <dbReference type="SAM" id="MobiDB-lite"/>
    </source>
</evidence>
<sequence length="471" mass="52419">MSLHARHSESFGMDTKISVADGGGRWDMANAPFVVDALARSIPTVQFSMEGEVLAVNDRYLRIFGREAQDLIGGHHSSFVRLTAAGTADYATVWNTLRKGRLIQTEFGSIAKDGREVWLQATYMPVLDSNGVPQRVFKLANDITYEHQHAADHIKMLEAISRSTAMIEFALDGTILSANPLYLAITGYTETDIRGRHHRMFVSPEDACDPSYERFWERLREGEFIRSEFRRIGRDGRPIWLQASYNPILDACGQPTRIVKIATDITESVELRLENAHHAFSDALTQLANRRRFNRTLAEEVRRAIRSGDDLSLILIDIDHFKRFNDNHGHQQGDACLRIVATAIRSAVRRANDLVARFGGEEFAVLLPSAGADVAATAAETIRAAVETLRVDHQDGTRPVLTVSVGHASLSRDHRSADVLADDLVERADRALYRAKEAGRNTVCDDRAIHPKGSVTPPFRAPFSRSISPKG</sequence>
<dbReference type="InterPro" id="IPR000014">
    <property type="entry name" value="PAS"/>
</dbReference>
<dbReference type="PANTHER" id="PTHR44757:SF2">
    <property type="entry name" value="BIOFILM ARCHITECTURE MAINTENANCE PROTEIN MBAA"/>
    <property type="match status" value="1"/>
</dbReference>
<keyword evidence="6" id="KW-1185">Reference proteome</keyword>
<evidence type="ECO:0000259" key="3">
    <source>
        <dbReference type="PROSITE" id="PS50113"/>
    </source>
</evidence>
<dbReference type="SMART" id="SM00267">
    <property type="entry name" value="GGDEF"/>
    <property type="match status" value="1"/>
</dbReference>
<protein>
    <submittedName>
        <fullName evidence="5">PAS domain S-box-containing protein/diguanylate cyclase (GGDEF)-like protein</fullName>
    </submittedName>
</protein>
<dbReference type="AlphaFoldDB" id="A0A2T4YT02"/>
<dbReference type="InterPro" id="IPR043128">
    <property type="entry name" value="Rev_trsase/Diguanyl_cyclase"/>
</dbReference>
<evidence type="ECO:0000313" key="5">
    <source>
        <dbReference type="EMBL" id="PTM46942.1"/>
    </source>
</evidence>
<feature type="region of interest" description="Disordered" evidence="1">
    <location>
        <begin position="451"/>
        <end position="471"/>
    </location>
</feature>
<comment type="caution">
    <text evidence="5">The sequence shown here is derived from an EMBL/GenBank/DDBJ whole genome shotgun (WGS) entry which is preliminary data.</text>
</comment>
<dbReference type="PROSITE" id="PS50887">
    <property type="entry name" value="GGDEF"/>
    <property type="match status" value="1"/>
</dbReference>
<dbReference type="InterPro" id="IPR000160">
    <property type="entry name" value="GGDEF_dom"/>
</dbReference>
<name>A0A2T4YT02_9SPHN</name>
<dbReference type="InterPro" id="IPR013656">
    <property type="entry name" value="PAS_4"/>
</dbReference>
<dbReference type="FunFam" id="3.30.70.270:FF:000001">
    <property type="entry name" value="Diguanylate cyclase domain protein"/>
    <property type="match status" value="1"/>
</dbReference>
<dbReference type="InterPro" id="IPR001610">
    <property type="entry name" value="PAC"/>
</dbReference>
<evidence type="ECO:0000259" key="4">
    <source>
        <dbReference type="PROSITE" id="PS50887"/>
    </source>
</evidence>
<dbReference type="InterPro" id="IPR000700">
    <property type="entry name" value="PAS-assoc_C"/>
</dbReference>
<dbReference type="SUPFAM" id="SSF55073">
    <property type="entry name" value="Nucleotide cyclase"/>
    <property type="match status" value="1"/>
</dbReference>
<dbReference type="Gene3D" id="3.30.70.270">
    <property type="match status" value="1"/>
</dbReference>
<dbReference type="InterPro" id="IPR035965">
    <property type="entry name" value="PAS-like_dom_sf"/>
</dbReference>
<dbReference type="PANTHER" id="PTHR44757">
    <property type="entry name" value="DIGUANYLATE CYCLASE DGCP"/>
    <property type="match status" value="1"/>
</dbReference>
<dbReference type="SUPFAM" id="SSF55785">
    <property type="entry name" value="PYP-like sensor domain (PAS domain)"/>
    <property type="match status" value="2"/>
</dbReference>
<dbReference type="SMART" id="SM00086">
    <property type="entry name" value="PAC"/>
    <property type="match status" value="2"/>
</dbReference>
<feature type="domain" description="GGDEF" evidence="4">
    <location>
        <begin position="309"/>
        <end position="448"/>
    </location>
</feature>
<dbReference type="InterPro" id="IPR029787">
    <property type="entry name" value="Nucleotide_cyclase"/>
</dbReference>
<proteinExistence type="predicted"/>
<dbReference type="EMBL" id="PZZN01000001">
    <property type="protein sequence ID" value="PTM46942.1"/>
    <property type="molecule type" value="Genomic_DNA"/>
</dbReference>
<gene>
    <name evidence="5" type="ORF">C8J24_0322</name>
</gene>
<dbReference type="Pfam" id="PF08447">
    <property type="entry name" value="PAS_3"/>
    <property type="match status" value="1"/>
</dbReference>
<dbReference type="NCBIfam" id="TIGR00254">
    <property type="entry name" value="GGDEF"/>
    <property type="match status" value="1"/>
</dbReference>
<evidence type="ECO:0000313" key="6">
    <source>
        <dbReference type="Proteomes" id="UP000240996"/>
    </source>
</evidence>
<feature type="domain" description="PAC" evidence="3">
    <location>
        <begin position="103"/>
        <end position="155"/>
    </location>
</feature>
<dbReference type="Proteomes" id="UP000240996">
    <property type="component" value="Unassembled WGS sequence"/>
</dbReference>
<dbReference type="PROSITE" id="PS50113">
    <property type="entry name" value="PAC"/>
    <property type="match status" value="2"/>
</dbReference>
<dbReference type="GO" id="GO:0003824">
    <property type="term" value="F:catalytic activity"/>
    <property type="evidence" value="ECO:0007669"/>
    <property type="project" value="UniProtKB-ARBA"/>
</dbReference>
<feature type="domain" description="PAS" evidence="2">
    <location>
        <begin position="149"/>
        <end position="206"/>
    </location>
</feature>
<dbReference type="Gene3D" id="3.30.450.20">
    <property type="entry name" value="PAS domain"/>
    <property type="match status" value="2"/>
</dbReference>
<feature type="domain" description="PAC" evidence="3">
    <location>
        <begin position="225"/>
        <end position="277"/>
    </location>
</feature>
<dbReference type="PROSITE" id="PS50112">
    <property type="entry name" value="PAS"/>
    <property type="match status" value="1"/>
</dbReference>
<dbReference type="Pfam" id="PF00990">
    <property type="entry name" value="GGDEF"/>
    <property type="match status" value="1"/>
</dbReference>
<evidence type="ECO:0000259" key="2">
    <source>
        <dbReference type="PROSITE" id="PS50112"/>
    </source>
</evidence>